<dbReference type="AlphaFoldDB" id="A0A6C2U260"/>
<sequence length="706" mass="78453">MTSNKPFKIILRYGLDPFNGLEENLKQLETFIQESTINEVMFLLMPEERSSGHPTAERSDPWIEAIGKAQEIFKKYGVETSLNPWTTTYHCSRGRTPHEGQNFRLMVGETGADNGITACPLCENWQQYLCEYFVHLCNGIDPVALWVEDDWRLHNHGGEMGYGGCFCQHCLDRFANMVGEESVSREQVVAAITAPGEPHPWREKWLELAWAALSEPAQTLTDALKAAKPDMRIGLMSSIPDVQSIESRDWNGLMDIFTEDDENYLIRPHMPPYTEEPPITTTPCYSRQTVAELDRDADIYPELENSPRCGPYSGSHNYSIWEMTNGILYGSRGITINHFDNMGMNTYADRAFGKALGKQRALFDALMGLKLDDRNARGVKVLFSPDIAEHKQTGAGASGGGAKMYTGEDLSKFDTGGGSLNDLQGNSTEWSKVFYILGISHSFTRDLEGEPGDIFAVSDQTLRCYSDDEIKTLLSQNIILDLPSIEVLVERGFGGHIGVSNVSRVKLDDSAYSLEEVEESLFGKMEGDVKPRMCAQRCADPIGVLEFTSDVETLSTIKGAEFDAKFPGSGLFSNELGGTVYTTAYPLGTGQFYMAYFNRVRQEYWTKVLFKMGGPGQTIACGHPFHVHAHNIEGGISIACTNVIYDTSENVILQLPANEIDGKSFQCLENAKWVDAQPDVEIENGVATLSFDLQVPTLKTAFITAR</sequence>
<accession>A0A6C2U260</accession>
<dbReference type="EMBL" id="CAAHFG010000001">
    <property type="protein sequence ID" value="VGO14068.1"/>
    <property type="molecule type" value="Genomic_DNA"/>
</dbReference>
<reference evidence="1 2" key="1">
    <citation type="submission" date="2019-04" db="EMBL/GenBank/DDBJ databases">
        <authorList>
            <person name="Van Vliet M D."/>
        </authorList>
    </citation>
    <scope>NUCLEOTIDE SEQUENCE [LARGE SCALE GENOMIC DNA]</scope>
    <source>
        <strain evidence="1 2">F1</strain>
    </source>
</reference>
<proteinExistence type="predicted"/>
<gene>
    <name evidence="1" type="ORF">PDESU_02625</name>
</gene>
<evidence type="ECO:0000313" key="1">
    <source>
        <dbReference type="EMBL" id="VGO14068.1"/>
    </source>
</evidence>
<protein>
    <recommendedName>
        <fullName evidence="3">Beta-galactosidase trimerisation domain-containing protein</fullName>
    </recommendedName>
</protein>
<evidence type="ECO:0000313" key="2">
    <source>
        <dbReference type="Proteomes" id="UP000366872"/>
    </source>
</evidence>
<dbReference type="RefSeq" id="WP_136079584.1">
    <property type="nucleotide sequence ID" value="NZ_CAAHFG010000001.1"/>
</dbReference>
<keyword evidence="2" id="KW-1185">Reference proteome</keyword>
<dbReference type="Proteomes" id="UP000366872">
    <property type="component" value="Unassembled WGS sequence"/>
</dbReference>
<evidence type="ECO:0008006" key="3">
    <source>
        <dbReference type="Google" id="ProtNLM"/>
    </source>
</evidence>
<organism evidence="1 2">
    <name type="scientific">Pontiella desulfatans</name>
    <dbReference type="NCBI Taxonomy" id="2750659"/>
    <lineage>
        <taxon>Bacteria</taxon>
        <taxon>Pseudomonadati</taxon>
        <taxon>Kiritimatiellota</taxon>
        <taxon>Kiritimatiellia</taxon>
        <taxon>Kiritimatiellales</taxon>
        <taxon>Pontiellaceae</taxon>
        <taxon>Pontiella</taxon>
    </lineage>
</organism>
<name>A0A6C2U260_PONDE</name>